<feature type="transmembrane region" description="Helical" evidence="1">
    <location>
        <begin position="237"/>
        <end position="260"/>
    </location>
</feature>
<dbReference type="GO" id="GO:0005886">
    <property type="term" value="C:plasma membrane"/>
    <property type="evidence" value="ECO:0007669"/>
    <property type="project" value="UniProtKB-SubCell"/>
</dbReference>
<reference evidence="2 3" key="1">
    <citation type="journal article" date="2019" name="Int. J. Syst. Evol. Microbiol.">
        <title>The Global Catalogue of Microorganisms (GCM) 10K type strain sequencing project: providing services to taxonomists for standard genome sequencing and annotation.</title>
        <authorList>
            <consortium name="The Broad Institute Genomics Platform"/>
            <consortium name="The Broad Institute Genome Sequencing Center for Infectious Disease"/>
            <person name="Wu L."/>
            <person name="Ma J."/>
        </authorList>
    </citation>
    <scope>NUCLEOTIDE SEQUENCE [LARGE SCALE GENOMIC DNA]</scope>
    <source>
        <strain evidence="2 3">CGMCC 1.15824</strain>
    </source>
</reference>
<evidence type="ECO:0000256" key="1">
    <source>
        <dbReference type="SAM" id="Phobius"/>
    </source>
</evidence>
<proteinExistence type="predicted"/>
<feature type="transmembrane region" description="Helical" evidence="1">
    <location>
        <begin position="102"/>
        <end position="126"/>
    </location>
</feature>
<keyword evidence="1" id="KW-0472">Membrane</keyword>
<feature type="transmembrane region" description="Helical" evidence="1">
    <location>
        <begin position="20"/>
        <end position="41"/>
    </location>
</feature>
<dbReference type="EMBL" id="JBHSJG010000054">
    <property type="protein sequence ID" value="MFC4989809.1"/>
    <property type="molecule type" value="Genomic_DNA"/>
</dbReference>
<keyword evidence="3" id="KW-1185">Reference proteome</keyword>
<protein>
    <submittedName>
        <fullName evidence="2">ABC transporter permease</fullName>
    </submittedName>
</protein>
<accession>A0ABD5QJQ2</accession>
<dbReference type="Proteomes" id="UP001595925">
    <property type="component" value="Unassembled WGS sequence"/>
</dbReference>
<dbReference type="PANTHER" id="PTHR43471">
    <property type="entry name" value="ABC TRANSPORTER PERMEASE"/>
    <property type="match status" value="1"/>
</dbReference>
<keyword evidence="1" id="KW-0812">Transmembrane</keyword>
<feature type="transmembrane region" description="Helical" evidence="1">
    <location>
        <begin position="167"/>
        <end position="185"/>
    </location>
</feature>
<evidence type="ECO:0000313" key="3">
    <source>
        <dbReference type="Proteomes" id="UP001595925"/>
    </source>
</evidence>
<feature type="transmembrane region" description="Helical" evidence="1">
    <location>
        <begin position="138"/>
        <end position="160"/>
    </location>
</feature>
<sequence length="268" mass="28134">MSWTVLARQDGRLTVGAKSVKYLLALLVAVVMLGAYVYPLFGTEPITTARFSGFVVGWLATLLPLIGVLIGYNAVVSERESGALLLSLSLPHSRGDVILGKFLGRAGVLAAAIVVAMIGAGALVVYPFGELELPRSLAFVGLTVVFGMIWTGIGVASSLVVATKRRALVVAFGVFFLFVFAWETAADALETGLNSAGILDGELPGAVEFLVAMEPGAVYTRLVTSVDPGGSLEGAWYLGWDVSLVAFVCWATIPMGLAYLRFAGSDLP</sequence>
<dbReference type="PANTHER" id="PTHR43471:SF1">
    <property type="entry name" value="ABC TRANSPORTER PERMEASE PROTEIN NOSY-RELATED"/>
    <property type="match status" value="1"/>
</dbReference>
<dbReference type="RefSeq" id="WP_114576504.1">
    <property type="nucleotide sequence ID" value="NZ_JAIVEF010000004.1"/>
</dbReference>
<evidence type="ECO:0000313" key="2">
    <source>
        <dbReference type="EMBL" id="MFC4989809.1"/>
    </source>
</evidence>
<name>A0ABD5QJQ2_9EURY</name>
<organism evidence="2 3">
    <name type="scientific">Saliphagus infecundisoli</name>
    <dbReference type="NCBI Taxonomy" id="1849069"/>
    <lineage>
        <taxon>Archaea</taxon>
        <taxon>Methanobacteriati</taxon>
        <taxon>Methanobacteriota</taxon>
        <taxon>Stenosarchaea group</taxon>
        <taxon>Halobacteria</taxon>
        <taxon>Halobacteriales</taxon>
        <taxon>Natrialbaceae</taxon>
        <taxon>Saliphagus</taxon>
    </lineage>
</organism>
<gene>
    <name evidence="2" type="ORF">ACFPFO_19000</name>
</gene>
<keyword evidence="1" id="KW-1133">Transmembrane helix</keyword>
<feature type="transmembrane region" description="Helical" evidence="1">
    <location>
        <begin position="53"/>
        <end position="75"/>
    </location>
</feature>
<dbReference type="AlphaFoldDB" id="A0ABD5QJQ2"/>
<dbReference type="Pfam" id="PF12679">
    <property type="entry name" value="ABC2_membrane_2"/>
    <property type="match status" value="1"/>
</dbReference>
<comment type="caution">
    <text evidence="2">The sequence shown here is derived from an EMBL/GenBank/DDBJ whole genome shotgun (WGS) entry which is preliminary data.</text>
</comment>